<protein>
    <recommendedName>
        <fullName evidence="4">F-box incomplete domain containing protein</fullName>
    </recommendedName>
</protein>
<dbReference type="Proteomes" id="UP000201566">
    <property type="component" value="Segment"/>
</dbReference>
<name>S4VRA8_9VIRU</name>
<reference evidence="2 3" key="1">
    <citation type="journal article" date="2013" name="Science">
        <title>Pandoraviruses: amoeba viruses with genomes up to 2.5 Mb reaching that of parasitic eukaryotes.</title>
        <authorList>
            <person name="Philippe N."/>
            <person name="Legendre M."/>
            <person name="Doutre G."/>
            <person name="Coute Y."/>
            <person name="Poirot O."/>
            <person name="Lescot M."/>
            <person name="Arslan D."/>
            <person name="Seltzer V."/>
            <person name="Bertaux L."/>
            <person name="Bruley C."/>
            <person name="Garin J."/>
            <person name="Claverie J.M."/>
            <person name="Abergel C."/>
        </authorList>
    </citation>
    <scope>NUCLEOTIDE SEQUENCE [LARGE SCALE GENOMIC DNA]</scope>
    <source>
        <strain evidence="2">Melbourne</strain>
    </source>
</reference>
<evidence type="ECO:0008006" key="4">
    <source>
        <dbReference type="Google" id="ProtNLM"/>
    </source>
</evidence>
<proteinExistence type="predicted"/>
<dbReference type="RefSeq" id="YP_008319567.1">
    <property type="nucleotide sequence ID" value="NC_021858.1"/>
</dbReference>
<feature type="compositionally biased region" description="Basic and acidic residues" evidence="1">
    <location>
        <begin position="32"/>
        <end position="42"/>
    </location>
</feature>
<feature type="region of interest" description="Disordered" evidence="1">
    <location>
        <begin position="1"/>
        <end position="43"/>
    </location>
</feature>
<sequence length="399" mass="43339">MLRRLWPKGAGRDRPHRAGYVPAPNLGACDDTEQRHRDDRHAKPAARLLPPELWAAILDAAGSVPEDRYIQARVCRLWRSLVLSHPQARRGTPLRIGAQVCRARIAQAAVDRDDQDLLAWAVGESLAAPLPLKLVHRLWLRVAARDALGCAVVMRMAGPWPLPCGRPVCRCEADPAPTASGTPACQGNVHRNCRRMRLVLTALRHQSLGVSSLLLAWRVAHPARWVQEAAATALAGGHIGVLDVVWASGVEPHLPASARRIDTPLQPTWAQTAAEADRVASLAWVVDHLHPADDLLDQCLVDAGRRGASDAVAWLCQRQHFDGFARALVAATAAGHVNTLASMAPYAGAARAHLEAHGLSLDRVVTTTKEYKAIERAKRSPLSHLLAGRSLDRWLPPSS</sequence>
<dbReference type="GeneID" id="16513046"/>
<evidence type="ECO:0000256" key="1">
    <source>
        <dbReference type="SAM" id="MobiDB-lite"/>
    </source>
</evidence>
<gene>
    <name evidence="2" type="ORF">pdul_cds_730</name>
</gene>
<evidence type="ECO:0000313" key="3">
    <source>
        <dbReference type="Proteomes" id="UP000201566"/>
    </source>
</evidence>
<dbReference type="KEGG" id="vg:16513046"/>
<evidence type="ECO:0000313" key="2">
    <source>
        <dbReference type="EMBL" id="AGO82898.1"/>
    </source>
</evidence>
<accession>S4VRA8</accession>
<dbReference type="EMBL" id="KC977570">
    <property type="protein sequence ID" value="AGO82898.1"/>
    <property type="molecule type" value="Genomic_DNA"/>
</dbReference>
<organism evidence="2 3">
    <name type="scientific">Pandoravirus dulcis</name>
    <dbReference type="NCBI Taxonomy" id="1349409"/>
    <lineage>
        <taxon>Viruses</taxon>
        <taxon>Pandoravirus</taxon>
    </lineage>
</organism>